<keyword evidence="2 3" id="KW-0456">Lyase</keyword>
<gene>
    <name evidence="4" type="ORF">LES8486_00510</name>
    <name evidence="5" type="ORF">LES9216_00657</name>
</gene>
<accession>A0A2N9K9M6</accession>
<dbReference type="SUPFAM" id="SSF160920">
    <property type="entry name" value="PSTPO5379-like"/>
    <property type="match status" value="1"/>
</dbReference>
<dbReference type="AlphaFoldDB" id="A0A2N9K9M6"/>
<protein>
    <recommendedName>
        <fullName evidence="3">Putative hydro-lyase LES8486_00510</fullName>
        <ecNumber evidence="3">4.2.1.-</ecNumber>
    </recommendedName>
</protein>
<dbReference type="FunFam" id="3.30.2040.10:FF:000001">
    <property type="entry name" value="D-glutamate cyclase, mitochondrial"/>
    <property type="match status" value="1"/>
</dbReference>
<dbReference type="RefSeq" id="WP_105299621.1">
    <property type="nucleotide sequence ID" value="NZ_OKQR01000001.1"/>
</dbReference>
<dbReference type="InterPro" id="IPR038021">
    <property type="entry name" value="Putative_hydro-lyase"/>
</dbReference>
<dbReference type="EMBL" id="OKQU01000001">
    <property type="protein sequence ID" value="SPE06755.1"/>
    <property type="molecule type" value="Genomic_DNA"/>
</dbReference>
<dbReference type="PIRSF" id="PIRSF029755">
    <property type="entry name" value="UCP029755"/>
    <property type="match status" value="1"/>
</dbReference>
<keyword evidence="7" id="KW-1185">Reference proteome</keyword>
<evidence type="ECO:0000313" key="6">
    <source>
        <dbReference type="Proteomes" id="UP000237923"/>
    </source>
</evidence>
<dbReference type="InterPro" id="IPR009906">
    <property type="entry name" value="D-Glu_cyclase"/>
</dbReference>
<dbReference type="PANTHER" id="PTHR32022">
    <property type="entry name" value="D-GLUTAMATE CYCLASE, MITOCHONDRIAL"/>
    <property type="match status" value="1"/>
</dbReference>
<dbReference type="Proteomes" id="UP000237923">
    <property type="component" value="Unassembled WGS sequence"/>
</dbReference>
<dbReference type="HAMAP" id="MF_01830">
    <property type="entry name" value="Hydro_lyase"/>
    <property type="match status" value="1"/>
</dbReference>
<dbReference type="Proteomes" id="UP000239237">
    <property type="component" value="Unassembled WGS sequence"/>
</dbReference>
<proteinExistence type="inferred from homology"/>
<reference evidence="4 7" key="1">
    <citation type="submission" date="2018-02" db="EMBL/GenBank/DDBJ databases">
        <authorList>
            <person name="Rodrigo-Torres L."/>
            <person name="Arahal R. D."/>
            <person name="Lucena T."/>
        </authorList>
    </citation>
    <scope>NUCLEOTIDE SEQUENCE [LARGE SCALE GENOMIC DNA]</scope>
    <source>
        <strain evidence="4 7">CECT 8486</strain>
    </source>
</reference>
<dbReference type="Gene3D" id="3.30.2040.10">
    <property type="entry name" value="PSTPO5379-like domain"/>
    <property type="match status" value="1"/>
</dbReference>
<sequence>MTPTEFRKKVRDNEYQKPTAGMCPGYAQTNLIVLPWEDAYDFLLFAQRNPKPIPILEVTEVGSRELQTLGNDIDVATDFPKYRIYRNGKMVDEYLSVVDFWREDLVSFLIGCSFSFEDLLVDAGIEIRHITEKANVPMFNTNIPLKQAGKFSGNMVVSMRPIKSSQIATAVNVTNRLPGVHGAPIQIGNPAEIGIYDLTDPDYGDAVTINENEIPVFWACGVTPQAAVMASKPKFAITHSPGHMLITNISNKDLSV</sequence>
<dbReference type="GO" id="GO:0016829">
    <property type="term" value="F:lyase activity"/>
    <property type="evidence" value="ECO:0007669"/>
    <property type="project" value="UniProtKB-KW"/>
</dbReference>
<dbReference type="EC" id="4.2.1.-" evidence="3"/>
<dbReference type="Gene3D" id="3.40.1640.10">
    <property type="entry name" value="PSTPO5379-like"/>
    <property type="match status" value="1"/>
</dbReference>
<evidence type="ECO:0000256" key="1">
    <source>
        <dbReference type="ARBA" id="ARBA00007896"/>
    </source>
</evidence>
<dbReference type="EMBL" id="OKQR01000001">
    <property type="protein sequence ID" value="SPD91530.1"/>
    <property type="molecule type" value="Genomic_DNA"/>
</dbReference>
<evidence type="ECO:0000313" key="7">
    <source>
        <dbReference type="Proteomes" id="UP000239237"/>
    </source>
</evidence>
<dbReference type="InterPro" id="IPR016938">
    <property type="entry name" value="UPF0317"/>
</dbReference>
<evidence type="ECO:0000256" key="3">
    <source>
        <dbReference type="HAMAP-Rule" id="MF_01830"/>
    </source>
</evidence>
<name>A0A2N9K9M6_9LACO</name>
<evidence type="ECO:0000313" key="5">
    <source>
        <dbReference type="EMBL" id="SPE06755.1"/>
    </source>
</evidence>
<comment type="similarity">
    <text evidence="1 3">Belongs to the D-glutamate cyclase family.</text>
</comment>
<organism evidence="5 6">
    <name type="scientific">Leuconostoc suionicum</name>
    <dbReference type="NCBI Taxonomy" id="1511761"/>
    <lineage>
        <taxon>Bacteria</taxon>
        <taxon>Bacillati</taxon>
        <taxon>Bacillota</taxon>
        <taxon>Bacilli</taxon>
        <taxon>Lactobacillales</taxon>
        <taxon>Lactobacillaceae</taxon>
        <taxon>Leuconostoc</taxon>
    </lineage>
</organism>
<evidence type="ECO:0000313" key="4">
    <source>
        <dbReference type="EMBL" id="SPD91530.1"/>
    </source>
</evidence>
<reference evidence="5 6" key="2">
    <citation type="submission" date="2018-02" db="EMBL/GenBank/DDBJ databases">
        <authorList>
            <person name="Cohen D.B."/>
            <person name="Kent A.D."/>
        </authorList>
    </citation>
    <scope>NUCLEOTIDE SEQUENCE [LARGE SCALE GENOMIC DNA]</scope>
    <source>
        <strain evidence="5 6">CECT 9216</strain>
    </source>
</reference>
<evidence type="ECO:0000256" key="2">
    <source>
        <dbReference type="ARBA" id="ARBA00023239"/>
    </source>
</evidence>
<dbReference type="NCBIfam" id="NF003969">
    <property type="entry name" value="PRK05463.1"/>
    <property type="match status" value="1"/>
</dbReference>
<dbReference type="PANTHER" id="PTHR32022:SF10">
    <property type="entry name" value="D-GLUTAMATE CYCLASE, MITOCHONDRIAL"/>
    <property type="match status" value="1"/>
</dbReference>
<dbReference type="Pfam" id="PF07286">
    <property type="entry name" value="D-Glu_cyclase"/>
    <property type="match status" value="1"/>
</dbReference>